<evidence type="ECO:0000256" key="3">
    <source>
        <dbReference type="ARBA" id="ARBA00022692"/>
    </source>
</evidence>
<protein>
    <submittedName>
        <fullName evidence="7">Putative allantoin permease protein</fullName>
    </submittedName>
</protein>
<gene>
    <name evidence="7" type="ORF">UCRPA7_7746</name>
</gene>
<dbReference type="EMBL" id="KB933320">
    <property type="protein sequence ID" value="EON96754.1"/>
    <property type="molecule type" value="Genomic_DNA"/>
</dbReference>
<dbReference type="InterPro" id="IPR045225">
    <property type="entry name" value="Uracil/uridine/allantoin_perm"/>
</dbReference>
<feature type="transmembrane region" description="Helical" evidence="6">
    <location>
        <begin position="293"/>
        <end position="313"/>
    </location>
</feature>
<dbReference type="Proteomes" id="UP000014074">
    <property type="component" value="Unassembled WGS sequence"/>
</dbReference>
<organism evidence="7 8">
    <name type="scientific">Phaeoacremonium minimum (strain UCR-PA7)</name>
    <name type="common">Esca disease fungus</name>
    <name type="synonym">Togninia minima</name>
    <dbReference type="NCBI Taxonomy" id="1286976"/>
    <lineage>
        <taxon>Eukaryota</taxon>
        <taxon>Fungi</taxon>
        <taxon>Dikarya</taxon>
        <taxon>Ascomycota</taxon>
        <taxon>Pezizomycotina</taxon>
        <taxon>Sordariomycetes</taxon>
        <taxon>Sordariomycetidae</taxon>
        <taxon>Togniniales</taxon>
        <taxon>Togniniaceae</taxon>
        <taxon>Phaeoacremonium</taxon>
    </lineage>
</organism>
<feature type="transmembrane region" description="Helical" evidence="6">
    <location>
        <begin position="117"/>
        <end position="143"/>
    </location>
</feature>
<dbReference type="Gene3D" id="1.10.4160.10">
    <property type="entry name" value="Hydantoin permease"/>
    <property type="match status" value="1"/>
</dbReference>
<keyword evidence="3 6" id="KW-0812">Transmembrane</keyword>
<dbReference type="GeneID" id="19328531"/>
<name>R8BBV2_PHAM7</name>
<dbReference type="GO" id="GO:0005886">
    <property type="term" value="C:plasma membrane"/>
    <property type="evidence" value="ECO:0007669"/>
    <property type="project" value="TreeGrafter"/>
</dbReference>
<evidence type="ECO:0000256" key="6">
    <source>
        <dbReference type="SAM" id="Phobius"/>
    </source>
</evidence>
<evidence type="ECO:0000256" key="4">
    <source>
        <dbReference type="ARBA" id="ARBA00022989"/>
    </source>
</evidence>
<dbReference type="eggNOG" id="KOG2466">
    <property type="taxonomic scope" value="Eukaryota"/>
</dbReference>
<accession>R8BBV2</accession>
<proteinExistence type="inferred from homology"/>
<dbReference type="PANTHER" id="PTHR30618">
    <property type="entry name" value="NCS1 FAMILY PURINE/PYRIMIDINE TRANSPORTER"/>
    <property type="match status" value="1"/>
</dbReference>
<reference evidence="8" key="1">
    <citation type="journal article" date="2013" name="Genome Announc.">
        <title>Draft genome sequence of the ascomycete Phaeoacremonium aleophilum strain UCR-PA7, a causal agent of the esca disease complex in grapevines.</title>
        <authorList>
            <person name="Blanco-Ulate B."/>
            <person name="Rolshausen P."/>
            <person name="Cantu D."/>
        </authorList>
    </citation>
    <scope>NUCLEOTIDE SEQUENCE [LARGE SCALE GENOMIC DNA]</scope>
    <source>
        <strain evidence="8">UCR-PA7</strain>
    </source>
</reference>
<comment type="similarity">
    <text evidence="2">Belongs to the purine-cytosine permease (2.A.39) family.</text>
</comment>
<keyword evidence="5 6" id="KW-0472">Membrane</keyword>
<feature type="transmembrane region" description="Helical" evidence="6">
    <location>
        <begin position="243"/>
        <end position="261"/>
    </location>
</feature>
<sequence>MGLPKFSLSQAKASVSHAFSSWENFKQAMQVRDTLDADQYYYVNADPAWMNEAWGFKTYCMFFFGLSFGNWPLGAVKVSGGMGWFIMHAINSGMGNSATLITNQPDIARWSSNRNAALLAAVLVKPVSVTLAASLGILGTAAINGKWGLTLWNPWDLLDAIQDHHNGSGARFAIFLAALLWTIGFLGTNIAANMIPFGSDVAMLWPRYIDMKRGFFIVAFLSYGIVPWKILSSAAVFTTFLSGYGLFMASVVGIMLAEYYWMSRGNVFPSHLFDPRKTNIHYRYHKGWNLQALIAYIVGIALPFPGFVASLGAKGVSSAGQRLFYLGWLLSFTVSLVLYPLICKFWPTQNQKIIRERGLTWEENAKAPLTGQDTVTVEEVDPTMEDIKALEDSKEAMV</sequence>
<dbReference type="InterPro" id="IPR001248">
    <property type="entry name" value="Pur-cyt_permease"/>
</dbReference>
<dbReference type="AlphaFoldDB" id="R8BBV2"/>
<dbReference type="OrthoDB" id="2018619at2759"/>
<dbReference type="HOGENOM" id="CLU_021555_2_1_1"/>
<dbReference type="GO" id="GO:0015205">
    <property type="term" value="F:nucleobase transmembrane transporter activity"/>
    <property type="evidence" value="ECO:0007669"/>
    <property type="project" value="TreeGrafter"/>
</dbReference>
<dbReference type="PANTHER" id="PTHR30618:SF0">
    <property type="entry name" value="PURINE-URACIL PERMEASE NCS1"/>
    <property type="match status" value="1"/>
</dbReference>
<evidence type="ECO:0000256" key="2">
    <source>
        <dbReference type="ARBA" id="ARBA00008974"/>
    </source>
</evidence>
<dbReference type="KEGG" id="tmn:UCRPA7_7746"/>
<evidence type="ECO:0000256" key="5">
    <source>
        <dbReference type="ARBA" id="ARBA00023136"/>
    </source>
</evidence>
<keyword evidence="4 6" id="KW-1133">Transmembrane helix</keyword>
<evidence type="ECO:0000256" key="1">
    <source>
        <dbReference type="ARBA" id="ARBA00004141"/>
    </source>
</evidence>
<comment type="subcellular location">
    <subcellularLocation>
        <location evidence="1">Membrane</location>
        <topology evidence="1">Multi-pass membrane protein</topology>
    </subcellularLocation>
</comment>
<feature type="transmembrane region" description="Helical" evidence="6">
    <location>
        <begin position="215"/>
        <end position="237"/>
    </location>
</feature>
<evidence type="ECO:0000313" key="7">
    <source>
        <dbReference type="EMBL" id="EON96754.1"/>
    </source>
</evidence>
<feature type="transmembrane region" description="Helical" evidence="6">
    <location>
        <begin position="325"/>
        <end position="347"/>
    </location>
</feature>
<dbReference type="Pfam" id="PF02133">
    <property type="entry name" value="Transp_cyt_pur"/>
    <property type="match status" value="1"/>
</dbReference>
<keyword evidence="8" id="KW-1185">Reference proteome</keyword>
<evidence type="ECO:0000313" key="8">
    <source>
        <dbReference type="Proteomes" id="UP000014074"/>
    </source>
</evidence>
<dbReference type="RefSeq" id="XP_007918460.1">
    <property type="nucleotide sequence ID" value="XM_007920269.1"/>
</dbReference>
<feature type="transmembrane region" description="Helical" evidence="6">
    <location>
        <begin position="172"/>
        <end position="195"/>
    </location>
</feature>